<keyword evidence="6 9" id="KW-1133">Transmembrane helix</keyword>
<dbReference type="PROSITE" id="PS50850">
    <property type="entry name" value="MFS"/>
    <property type="match status" value="1"/>
</dbReference>
<comment type="similarity">
    <text evidence="2">Belongs to the major facilitator superfamily. Bcr/CmlA family.</text>
</comment>
<dbReference type="CDD" id="cd17320">
    <property type="entry name" value="MFS_MdfA_MDR_like"/>
    <property type="match status" value="1"/>
</dbReference>
<dbReference type="RefSeq" id="WP_182545942.1">
    <property type="nucleotide sequence ID" value="NZ_JACGWZ010000006.1"/>
</dbReference>
<evidence type="ECO:0000256" key="3">
    <source>
        <dbReference type="ARBA" id="ARBA00022448"/>
    </source>
</evidence>
<keyword evidence="4" id="KW-1003">Cell membrane</keyword>
<keyword evidence="5 9" id="KW-0812">Transmembrane</keyword>
<dbReference type="InterPro" id="IPR020846">
    <property type="entry name" value="MFS_dom"/>
</dbReference>
<accession>A0A839E0D3</accession>
<keyword evidence="3" id="KW-0813">Transport</keyword>
<evidence type="ECO:0000259" key="10">
    <source>
        <dbReference type="PROSITE" id="PS50850"/>
    </source>
</evidence>
<dbReference type="PROSITE" id="PS00216">
    <property type="entry name" value="SUGAR_TRANSPORT_1"/>
    <property type="match status" value="1"/>
</dbReference>
<feature type="transmembrane region" description="Helical" evidence="9">
    <location>
        <begin position="356"/>
        <end position="375"/>
    </location>
</feature>
<feature type="transmembrane region" description="Helical" evidence="9">
    <location>
        <begin position="20"/>
        <end position="37"/>
    </location>
</feature>
<feature type="transmembrane region" description="Helical" evidence="9">
    <location>
        <begin position="293"/>
        <end position="313"/>
    </location>
</feature>
<evidence type="ECO:0000256" key="1">
    <source>
        <dbReference type="ARBA" id="ARBA00004651"/>
    </source>
</evidence>
<feature type="transmembrane region" description="Helical" evidence="9">
    <location>
        <begin position="381"/>
        <end position="402"/>
    </location>
</feature>
<dbReference type="Proteomes" id="UP000569329">
    <property type="component" value="Unassembled WGS sequence"/>
</dbReference>
<dbReference type="EMBL" id="JACGWZ010000006">
    <property type="protein sequence ID" value="MBA8826743.1"/>
    <property type="molecule type" value="Genomic_DNA"/>
</dbReference>
<evidence type="ECO:0000256" key="4">
    <source>
        <dbReference type="ARBA" id="ARBA00022475"/>
    </source>
</evidence>
<feature type="transmembrane region" description="Helical" evidence="9">
    <location>
        <begin position="89"/>
        <end position="111"/>
    </location>
</feature>
<dbReference type="NCBIfam" id="TIGR00710">
    <property type="entry name" value="efflux_Bcr_CflA"/>
    <property type="match status" value="1"/>
</dbReference>
<organism evidence="11 12">
    <name type="scientific">Halosaccharopolyspora lacisalsi</name>
    <dbReference type="NCBI Taxonomy" id="1000566"/>
    <lineage>
        <taxon>Bacteria</taxon>
        <taxon>Bacillati</taxon>
        <taxon>Actinomycetota</taxon>
        <taxon>Actinomycetes</taxon>
        <taxon>Pseudonocardiales</taxon>
        <taxon>Pseudonocardiaceae</taxon>
        <taxon>Halosaccharopolyspora</taxon>
    </lineage>
</organism>
<dbReference type="FunFam" id="1.20.1720.10:FF:000005">
    <property type="entry name" value="Bcr/CflA family efflux transporter"/>
    <property type="match status" value="1"/>
</dbReference>
<evidence type="ECO:0000313" key="12">
    <source>
        <dbReference type="Proteomes" id="UP000569329"/>
    </source>
</evidence>
<feature type="transmembrane region" description="Helical" evidence="9">
    <location>
        <begin position="262"/>
        <end position="281"/>
    </location>
</feature>
<evidence type="ECO:0000256" key="7">
    <source>
        <dbReference type="ARBA" id="ARBA00023136"/>
    </source>
</evidence>
<dbReference type="Pfam" id="PF07690">
    <property type="entry name" value="MFS_1"/>
    <property type="match status" value="1"/>
</dbReference>
<evidence type="ECO:0000256" key="2">
    <source>
        <dbReference type="ARBA" id="ARBA00006236"/>
    </source>
</evidence>
<dbReference type="PANTHER" id="PTHR23502">
    <property type="entry name" value="MAJOR FACILITATOR SUPERFAMILY"/>
    <property type="match status" value="1"/>
</dbReference>
<dbReference type="GO" id="GO:0042910">
    <property type="term" value="F:xenobiotic transmembrane transporter activity"/>
    <property type="evidence" value="ECO:0007669"/>
    <property type="project" value="InterPro"/>
</dbReference>
<keyword evidence="12" id="KW-1185">Reference proteome</keyword>
<feature type="domain" description="Major facilitator superfamily (MFS) profile" evidence="10">
    <location>
        <begin position="20"/>
        <end position="407"/>
    </location>
</feature>
<comment type="caution">
    <text evidence="11">The sequence shown here is derived from an EMBL/GenBank/DDBJ whole genome shotgun (WGS) entry which is preliminary data.</text>
</comment>
<gene>
    <name evidence="11" type="ORF">FHX42_004122</name>
</gene>
<dbReference type="PANTHER" id="PTHR23502:SF132">
    <property type="entry name" value="POLYAMINE TRANSPORTER 2-RELATED"/>
    <property type="match status" value="1"/>
</dbReference>
<feature type="transmembrane region" description="Helical" evidence="9">
    <location>
        <begin position="57"/>
        <end position="77"/>
    </location>
</feature>
<feature type="compositionally biased region" description="Basic and acidic residues" evidence="8">
    <location>
        <begin position="410"/>
        <end position="419"/>
    </location>
</feature>
<evidence type="ECO:0000256" key="6">
    <source>
        <dbReference type="ARBA" id="ARBA00022989"/>
    </source>
</evidence>
<feature type="transmembrane region" description="Helical" evidence="9">
    <location>
        <begin position="146"/>
        <end position="164"/>
    </location>
</feature>
<keyword evidence="7 9" id="KW-0472">Membrane</keyword>
<dbReference type="AlphaFoldDB" id="A0A839E0D3"/>
<feature type="transmembrane region" description="Helical" evidence="9">
    <location>
        <begin position="319"/>
        <end position="344"/>
    </location>
</feature>
<feature type="transmembrane region" description="Helical" evidence="9">
    <location>
        <begin position="226"/>
        <end position="250"/>
    </location>
</feature>
<evidence type="ECO:0000313" key="11">
    <source>
        <dbReference type="EMBL" id="MBA8826743.1"/>
    </source>
</evidence>
<evidence type="ECO:0000256" key="5">
    <source>
        <dbReference type="ARBA" id="ARBA00022692"/>
    </source>
</evidence>
<dbReference type="InterPro" id="IPR036259">
    <property type="entry name" value="MFS_trans_sf"/>
</dbReference>
<dbReference type="InterPro" id="IPR011701">
    <property type="entry name" value="MFS"/>
</dbReference>
<feature type="region of interest" description="Disordered" evidence="8">
    <location>
        <begin position="410"/>
        <end position="439"/>
    </location>
</feature>
<dbReference type="InterPro" id="IPR004812">
    <property type="entry name" value="Efflux_drug-R_Bcr/CmlA"/>
</dbReference>
<reference evidence="11 12" key="1">
    <citation type="submission" date="2020-07" db="EMBL/GenBank/DDBJ databases">
        <title>Sequencing the genomes of 1000 actinobacteria strains.</title>
        <authorList>
            <person name="Klenk H.-P."/>
        </authorList>
    </citation>
    <scope>NUCLEOTIDE SEQUENCE [LARGE SCALE GENOMIC DNA]</scope>
    <source>
        <strain evidence="11 12">DSM 45975</strain>
    </source>
</reference>
<feature type="transmembrane region" description="Helical" evidence="9">
    <location>
        <begin position="176"/>
        <end position="196"/>
    </location>
</feature>
<protein>
    <submittedName>
        <fullName evidence="11">DHA1 family bicyclomycin/chloramphenicol resistance-like MFS transporter</fullName>
    </submittedName>
</protein>
<comment type="subcellular location">
    <subcellularLocation>
        <location evidence="1">Cell membrane</location>
        <topology evidence="1">Multi-pass membrane protein</topology>
    </subcellularLocation>
</comment>
<dbReference type="GO" id="GO:1990961">
    <property type="term" value="P:xenobiotic detoxification by transmembrane export across the plasma membrane"/>
    <property type="evidence" value="ECO:0007669"/>
    <property type="project" value="InterPro"/>
</dbReference>
<evidence type="ECO:0000256" key="8">
    <source>
        <dbReference type="SAM" id="MobiDB-lite"/>
    </source>
</evidence>
<dbReference type="InterPro" id="IPR005829">
    <property type="entry name" value="Sugar_transporter_CS"/>
</dbReference>
<dbReference type="Gene3D" id="1.20.1720.10">
    <property type="entry name" value="Multidrug resistance protein D"/>
    <property type="match status" value="1"/>
</dbReference>
<name>A0A839E0D3_9PSEU</name>
<feature type="transmembrane region" description="Helical" evidence="9">
    <location>
        <begin position="117"/>
        <end position="134"/>
    </location>
</feature>
<proteinExistence type="inferred from homology"/>
<sequence>MSTAEGAGASVDNSRLGRKARFALILGGLTAFGPLSIDMYVPALPQLTADLGATSSAAQLTLTAVLLGLGFGQLVAGPVSDSVGRRKPLMTGLAVYILASVLCALSGSVYALAALRFLQGFGAAAGMVIARASVRDLYSGVEVARFFSALMLVTGLAPILAPVIGGQVLTYTNWRGVFVVLTVFAVVLMTVAAFALPETKPREWRQPARLGATFTTFGRLLTRPSFLGNALAAGLAMAAMFAYVSGSSFVLQDIYGLSPQTYGLVFGMNAVGLVAGGQINARLVGRVATESQLLLTALVSAATAGALLVTAVLTGMPLAVLLAALFVMISSLGFVMPNTTTIALADQREVSGSASALLGVCQFVVGALAAPLVGLGGTGSALPMALVMFGVVLASLVVYLTFGRRRERSAPIEPERVDDTGAAAETGTQTRAEQEKHSG</sequence>
<evidence type="ECO:0000256" key="9">
    <source>
        <dbReference type="SAM" id="Phobius"/>
    </source>
</evidence>
<dbReference type="GO" id="GO:0005886">
    <property type="term" value="C:plasma membrane"/>
    <property type="evidence" value="ECO:0007669"/>
    <property type="project" value="UniProtKB-SubCell"/>
</dbReference>
<dbReference type="SUPFAM" id="SSF103473">
    <property type="entry name" value="MFS general substrate transporter"/>
    <property type="match status" value="1"/>
</dbReference>